<dbReference type="InterPro" id="IPR036959">
    <property type="entry name" value="Peptidase_C12_UCH_sf"/>
</dbReference>
<feature type="compositionally biased region" description="Basic residues" evidence="14">
    <location>
        <begin position="516"/>
        <end position="529"/>
    </location>
</feature>
<comment type="caution">
    <text evidence="16">The sequence shown here is derived from an EMBL/GenBank/DDBJ whole genome shotgun (WGS) entry which is preliminary data.</text>
</comment>
<dbReference type="OrthoDB" id="1924260at2759"/>
<dbReference type="Proteomes" id="UP000789390">
    <property type="component" value="Unassembled WGS sequence"/>
</dbReference>
<dbReference type="InterPro" id="IPR038765">
    <property type="entry name" value="Papain-like_cys_pep_sf"/>
</dbReference>
<evidence type="ECO:0000256" key="13">
    <source>
        <dbReference type="RuleBase" id="RU361215"/>
    </source>
</evidence>
<reference evidence="16" key="1">
    <citation type="submission" date="2021-11" db="EMBL/GenBank/DDBJ databases">
        <authorList>
            <person name="Schell T."/>
        </authorList>
    </citation>
    <scope>NUCLEOTIDE SEQUENCE</scope>
    <source>
        <strain evidence="16">M5</strain>
    </source>
</reference>
<feature type="domain" description="UCH catalytic" evidence="15">
    <location>
        <begin position="11"/>
        <end position="245"/>
    </location>
</feature>
<keyword evidence="9" id="KW-0539">Nucleus</keyword>
<accession>A0A8J2RTG2</accession>
<evidence type="ECO:0000259" key="15">
    <source>
        <dbReference type="PROSITE" id="PS52048"/>
    </source>
</evidence>
<dbReference type="InterPro" id="IPR041507">
    <property type="entry name" value="UCH_C"/>
</dbReference>
<dbReference type="InterPro" id="IPR001578">
    <property type="entry name" value="Peptidase_C12_UCH"/>
</dbReference>
<feature type="region of interest" description="Disordered" evidence="14">
    <location>
        <begin position="495"/>
        <end position="529"/>
    </location>
</feature>
<gene>
    <name evidence="16" type="ORF">DGAL_LOCUS8680</name>
</gene>
<keyword evidence="5 12" id="KW-0833">Ubl conjugation pathway</keyword>
<dbReference type="PANTHER" id="PTHR10589:SF28">
    <property type="entry name" value="UBIQUITIN CARBOXYL-TERMINAL HYDROLASE BAP1"/>
    <property type="match status" value="1"/>
</dbReference>
<dbReference type="PANTHER" id="PTHR10589">
    <property type="entry name" value="UBIQUITIN CARBOXYL-TERMINAL HYDROLASE"/>
    <property type="match status" value="1"/>
</dbReference>
<dbReference type="AlphaFoldDB" id="A0A8J2RTG2"/>
<keyword evidence="6 12" id="KW-0378">Hydrolase</keyword>
<evidence type="ECO:0000256" key="5">
    <source>
        <dbReference type="ARBA" id="ARBA00022786"/>
    </source>
</evidence>
<evidence type="ECO:0000256" key="7">
    <source>
        <dbReference type="ARBA" id="ARBA00022807"/>
    </source>
</evidence>
<evidence type="ECO:0000256" key="10">
    <source>
        <dbReference type="ARBA" id="ARBA00046227"/>
    </source>
</evidence>
<feature type="site" description="Important for enzyme activity" evidence="12">
    <location>
        <position position="193"/>
    </location>
</feature>
<keyword evidence="17" id="KW-1185">Reference proteome</keyword>
<keyword evidence="8" id="KW-0156">Chromatin regulator</keyword>
<dbReference type="GO" id="GO:0004843">
    <property type="term" value="F:cysteine-type deubiquitinase activity"/>
    <property type="evidence" value="ECO:0007669"/>
    <property type="project" value="UniProtKB-UniRule"/>
</dbReference>
<keyword evidence="7 12" id="KW-0788">Thiol protease</keyword>
<feature type="active site" description="Proton donor" evidence="12">
    <location>
        <position position="178"/>
    </location>
</feature>
<dbReference type="EMBL" id="CAKKLH010000190">
    <property type="protein sequence ID" value="CAH0105623.1"/>
    <property type="molecule type" value="Genomic_DNA"/>
</dbReference>
<evidence type="ECO:0000256" key="9">
    <source>
        <dbReference type="ARBA" id="ARBA00023242"/>
    </source>
</evidence>
<dbReference type="GO" id="GO:0006511">
    <property type="term" value="P:ubiquitin-dependent protein catabolic process"/>
    <property type="evidence" value="ECO:0007669"/>
    <property type="project" value="UniProtKB-UniRule"/>
</dbReference>
<dbReference type="Pfam" id="PF18031">
    <property type="entry name" value="UCH_C"/>
    <property type="match status" value="1"/>
</dbReference>
<organism evidence="16 17">
    <name type="scientific">Daphnia galeata</name>
    <dbReference type="NCBI Taxonomy" id="27404"/>
    <lineage>
        <taxon>Eukaryota</taxon>
        <taxon>Metazoa</taxon>
        <taxon>Ecdysozoa</taxon>
        <taxon>Arthropoda</taxon>
        <taxon>Crustacea</taxon>
        <taxon>Branchiopoda</taxon>
        <taxon>Diplostraca</taxon>
        <taxon>Cladocera</taxon>
        <taxon>Anomopoda</taxon>
        <taxon>Daphniidae</taxon>
        <taxon>Daphnia</taxon>
    </lineage>
</organism>
<dbReference type="Gene3D" id="3.40.532.10">
    <property type="entry name" value="Peptidase C12, ubiquitin carboxyl-terminal hydrolase"/>
    <property type="match status" value="1"/>
</dbReference>
<dbReference type="FunFam" id="3.40.532.10:FF:000021">
    <property type="entry name" value="Ubiquitin carboxyl-terminal hydrolase"/>
    <property type="match status" value="1"/>
</dbReference>
<evidence type="ECO:0000256" key="14">
    <source>
        <dbReference type="SAM" id="MobiDB-lite"/>
    </source>
</evidence>
<proteinExistence type="inferred from homology"/>
<protein>
    <recommendedName>
        <fullName evidence="13">Ubiquitin carboxyl-terminal hydrolase</fullName>
        <ecNumber evidence="13">3.4.19.12</ecNumber>
    </recommendedName>
</protein>
<dbReference type="GO" id="GO:0005634">
    <property type="term" value="C:nucleus"/>
    <property type="evidence" value="ECO:0007669"/>
    <property type="project" value="UniProtKB-SubCell"/>
</dbReference>
<comment type="similarity">
    <text evidence="3">Belongs to the peptidase C12 family. BAP1 subfamily.</text>
</comment>
<comment type="function">
    <text evidence="10">Catalytic component of the polycomb repressive deubiquitinase (PR-DUB) complex, a complex that specifically mediates deubiquitination of histone H2A monoubiquitinated at 'Lys-119' (H2AK118ub1). Mediates bisymmetric organization of the PR-DUB complex and is involved in association with nucleosomes to mediate deubiquitination. Does not deubiquitinate monoubiquitinated histone H2B. Required to maintain the transcriptionally repressive state of homeotic genes throughout development. The PR-DUB complex has weak or no activity toward 'Lys-48'- and 'Lys-63'-linked polyubiquitin chains. Polycomb group (PcG) protein.</text>
</comment>
<evidence type="ECO:0000256" key="11">
    <source>
        <dbReference type="ARBA" id="ARBA00049710"/>
    </source>
</evidence>
<evidence type="ECO:0000256" key="12">
    <source>
        <dbReference type="PROSITE-ProRule" id="PRU01393"/>
    </source>
</evidence>
<evidence type="ECO:0000256" key="4">
    <source>
        <dbReference type="ARBA" id="ARBA00022670"/>
    </source>
</evidence>
<dbReference type="PRINTS" id="PR00707">
    <property type="entry name" value="UBCTHYDRLASE"/>
</dbReference>
<evidence type="ECO:0000256" key="3">
    <source>
        <dbReference type="ARBA" id="ARBA00007182"/>
    </source>
</evidence>
<dbReference type="PROSITE" id="PS52049">
    <property type="entry name" value="ULD"/>
    <property type="match status" value="1"/>
</dbReference>
<dbReference type="CDD" id="cd09617">
    <property type="entry name" value="Peptidase_C12_UCH37_BAP1"/>
    <property type="match status" value="1"/>
</dbReference>
<sequence>MPIDINDLSEGWLELESDPGIFTLLLEDLGACGVQVEEVYDLQKPLDGDAPVYGYIFLFRWRERSRRKTILDAEQFIKDEAVINNMFFAHQVVPNSCATHALLSILLNCPQVTLGPTLSRLKLDTSGMSPDNKGLAIGNTPELALAHNSHAAPTVACDRNERNANVPSSGRFSAEAFHFVSYVPVDGQLFELDGLKPFPIDHGPWAPNEDWTELFRRVIQERIGSATAGGEPYHDIRFSLMAVVPDKRMAVRQRLNLLKTNKKIVLDTLRQLTLLSSGSREVGREIHNMSGEHINVEADGENSFHLLSVGTSNPQSSPSFIANVSTDTASESSLAFNSSNQIQQQPSSSDLANSTFVKDFSRLVVVKMSAQSADLVGDDEESITMIEDQPLNTTDHGQLVDDTSLESGVMELGSNESISTEKPNQNQRFGPRDLMALLKSLEKEIDTYEVLLAEEIEKRKKYRVDHCRRTHNYDEFICTFLSMLAERGTLASLVEQNTTRRKRSHRCSPGTESPNGRHKKGRSRYKRRR</sequence>
<dbReference type="GO" id="GO:0005737">
    <property type="term" value="C:cytoplasm"/>
    <property type="evidence" value="ECO:0007669"/>
    <property type="project" value="TreeGrafter"/>
</dbReference>
<dbReference type="GO" id="GO:0006325">
    <property type="term" value="P:chromatin organization"/>
    <property type="evidence" value="ECO:0007669"/>
    <property type="project" value="UniProtKB-KW"/>
</dbReference>
<keyword evidence="4 12" id="KW-0645">Protease</keyword>
<evidence type="ECO:0000256" key="6">
    <source>
        <dbReference type="ARBA" id="ARBA00022801"/>
    </source>
</evidence>
<dbReference type="Pfam" id="PF01088">
    <property type="entry name" value="Peptidase_C12"/>
    <property type="match status" value="1"/>
</dbReference>
<evidence type="ECO:0000313" key="17">
    <source>
        <dbReference type="Proteomes" id="UP000789390"/>
    </source>
</evidence>
<evidence type="ECO:0000256" key="1">
    <source>
        <dbReference type="ARBA" id="ARBA00000707"/>
    </source>
</evidence>
<feature type="site" description="Transition state stabilizer" evidence="12">
    <location>
        <position position="91"/>
    </location>
</feature>
<dbReference type="EC" id="3.4.19.12" evidence="13"/>
<comment type="subcellular location">
    <subcellularLocation>
        <location evidence="2">Nucleus</location>
    </subcellularLocation>
</comment>
<dbReference type="Gene3D" id="1.20.58.860">
    <property type="match status" value="1"/>
</dbReference>
<evidence type="ECO:0000256" key="8">
    <source>
        <dbReference type="ARBA" id="ARBA00022853"/>
    </source>
</evidence>
<dbReference type="FunFam" id="1.20.58.860:FF:000006">
    <property type="entry name" value="Ubiquitin carboxyl-terminal hydrolase"/>
    <property type="match status" value="1"/>
</dbReference>
<evidence type="ECO:0000256" key="2">
    <source>
        <dbReference type="ARBA" id="ARBA00004123"/>
    </source>
</evidence>
<name>A0A8J2RTG2_9CRUS</name>
<comment type="catalytic activity">
    <reaction evidence="1 12 13">
        <text>Thiol-dependent hydrolysis of ester, thioester, amide, peptide and isopeptide bonds formed by the C-terminal Gly of ubiquitin (a 76-residue protein attached to proteins as an intracellular targeting signal).</text>
        <dbReference type="EC" id="3.4.19.12"/>
    </reaction>
</comment>
<evidence type="ECO:0000313" key="16">
    <source>
        <dbReference type="EMBL" id="CAH0105623.1"/>
    </source>
</evidence>
<comment type="subunit">
    <text evidence="11">Catalytic component of the polycomb repressive deubiquitinase (PR-DUB) complex, at least composed of caly/calypso, Asx and sba (MBD5/6 homolog). The PR-DUB complex associates with nucleosomes to mediate deubiquitination of histone H2AK118ub1 substrates; the association requires the positively charged C-terminal tail of caly, probably due to direct binding of DNA. Interacts (via ULD domain) with Asx (via DEUBAD domain); the interaction produces a stable heterodimer with a composite binding site for ubiquitin. Homodimerizes (via coiled-coil hinge-region between the UCH and ULD domains) to mediate assembly of 2 copies of the caly-Asx heterodimer into a bisymmetric tetramer; dimerization enhances PR-DUB association with nucleosomes.</text>
</comment>
<feature type="active site" description="Nucleophile" evidence="12">
    <location>
        <position position="97"/>
    </location>
</feature>
<dbReference type="GO" id="GO:0016579">
    <property type="term" value="P:protein deubiquitination"/>
    <property type="evidence" value="ECO:0007669"/>
    <property type="project" value="TreeGrafter"/>
</dbReference>
<dbReference type="PROSITE" id="PS52048">
    <property type="entry name" value="UCH_DOMAIN"/>
    <property type="match status" value="1"/>
</dbReference>
<dbReference type="SUPFAM" id="SSF54001">
    <property type="entry name" value="Cysteine proteinases"/>
    <property type="match status" value="1"/>
</dbReference>